<organism evidence="1">
    <name type="scientific">uncultured Phycisphaerae bacterium</name>
    <dbReference type="NCBI Taxonomy" id="904963"/>
    <lineage>
        <taxon>Bacteria</taxon>
        <taxon>Pseudomonadati</taxon>
        <taxon>Planctomycetota</taxon>
        <taxon>Phycisphaerae</taxon>
        <taxon>environmental samples</taxon>
    </lineage>
</organism>
<gene>
    <name evidence="1" type="ORF">AVDCRST_MAG64-522</name>
</gene>
<reference evidence="1" key="1">
    <citation type="submission" date="2020-02" db="EMBL/GenBank/DDBJ databases">
        <authorList>
            <person name="Meier V. D."/>
        </authorList>
    </citation>
    <scope>NUCLEOTIDE SEQUENCE</scope>
    <source>
        <strain evidence="1">AVDCRST_MAG64</strain>
    </source>
</reference>
<dbReference type="AlphaFoldDB" id="A0A6J4NA99"/>
<evidence type="ECO:0000313" key="1">
    <source>
        <dbReference type="EMBL" id="CAA9379555.1"/>
    </source>
</evidence>
<sequence>MPGVVFAMGKRGRLEYIRRGWSAGTCRPRIVSSDPVQTGRISP</sequence>
<dbReference type="EMBL" id="CADCUQ010000144">
    <property type="protein sequence ID" value="CAA9379555.1"/>
    <property type="molecule type" value="Genomic_DNA"/>
</dbReference>
<accession>A0A6J4NA99</accession>
<protein>
    <submittedName>
        <fullName evidence="1">Uncharacterized protein</fullName>
    </submittedName>
</protein>
<proteinExistence type="predicted"/>
<name>A0A6J4NA99_9BACT</name>